<dbReference type="SUPFAM" id="SSF52540">
    <property type="entry name" value="P-loop containing nucleoside triphosphate hydrolases"/>
    <property type="match status" value="1"/>
</dbReference>
<dbReference type="InterPro" id="IPR027417">
    <property type="entry name" value="P-loop_NTPase"/>
</dbReference>
<dbReference type="Pfam" id="PF00855">
    <property type="entry name" value="PWWP"/>
    <property type="match status" value="1"/>
</dbReference>
<accession>A0AAD8C4M0</accession>
<comment type="similarity">
    <text evidence="1 6 7">Belongs to the DNA mismatch repair MutS family.</text>
</comment>
<dbReference type="InterPro" id="IPR017261">
    <property type="entry name" value="DNA_mismatch_repair_MutS/MSH"/>
</dbReference>
<dbReference type="PANTHER" id="PTHR11361">
    <property type="entry name" value="DNA MISMATCH REPAIR PROTEIN MUTS FAMILY MEMBER"/>
    <property type="match status" value="1"/>
</dbReference>
<dbReference type="InterPro" id="IPR007696">
    <property type="entry name" value="DNA_mismatch_repair_MutS_core"/>
</dbReference>
<evidence type="ECO:0000256" key="6">
    <source>
        <dbReference type="PIRNR" id="PIRNR037677"/>
    </source>
</evidence>
<evidence type="ECO:0000256" key="7">
    <source>
        <dbReference type="RuleBase" id="RU003756"/>
    </source>
</evidence>
<comment type="caution">
    <text evidence="10">The sequence shown here is derived from an EMBL/GenBank/DDBJ whole genome shotgun (WGS) entry which is preliminary data.</text>
</comment>
<dbReference type="SMART" id="SM00293">
    <property type="entry name" value="PWWP"/>
    <property type="match status" value="1"/>
</dbReference>
<dbReference type="InterPro" id="IPR036187">
    <property type="entry name" value="DNA_mismatch_repair_MutS_sf"/>
</dbReference>
<feature type="compositionally biased region" description="Basic and acidic residues" evidence="8">
    <location>
        <begin position="50"/>
        <end position="67"/>
    </location>
</feature>
<dbReference type="GO" id="GO:0032301">
    <property type="term" value="C:MutSalpha complex"/>
    <property type="evidence" value="ECO:0007669"/>
    <property type="project" value="TreeGrafter"/>
</dbReference>
<dbReference type="FunFam" id="1.10.1420.10:FF:000005">
    <property type="entry name" value="DNA mismatch repair protein"/>
    <property type="match status" value="1"/>
</dbReference>
<dbReference type="Pfam" id="PF00488">
    <property type="entry name" value="MutS_V"/>
    <property type="match status" value="1"/>
</dbReference>
<keyword evidence="11" id="KW-1185">Reference proteome</keyword>
<dbReference type="InterPro" id="IPR007861">
    <property type="entry name" value="DNA_mismatch_repair_MutS_clamp"/>
</dbReference>
<dbReference type="Pfam" id="PF01624">
    <property type="entry name" value="MutS_I"/>
    <property type="match status" value="1"/>
</dbReference>
<reference evidence="10" key="2">
    <citation type="submission" date="2023-04" db="EMBL/GenBank/DDBJ databases">
        <authorList>
            <person name="Bu L."/>
            <person name="Lu L."/>
            <person name="Laidemitt M.R."/>
            <person name="Zhang S.M."/>
            <person name="Mutuku M."/>
            <person name="Mkoji G."/>
            <person name="Steinauer M."/>
            <person name="Loker E.S."/>
        </authorList>
    </citation>
    <scope>NUCLEOTIDE SEQUENCE</scope>
    <source>
        <strain evidence="10">KasaAsao</strain>
        <tissue evidence="10">Whole Snail</tissue>
    </source>
</reference>
<keyword evidence="4 6" id="KW-0067">ATP-binding</keyword>
<evidence type="ECO:0000259" key="9">
    <source>
        <dbReference type="PROSITE" id="PS50812"/>
    </source>
</evidence>
<organism evidence="10 11">
    <name type="scientific">Biomphalaria pfeifferi</name>
    <name type="common">Bloodfluke planorb</name>
    <name type="synonym">Freshwater snail</name>
    <dbReference type="NCBI Taxonomy" id="112525"/>
    <lineage>
        <taxon>Eukaryota</taxon>
        <taxon>Metazoa</taxon>
        <taxon>Spiralia</taxon>
        <taxon>Lophotrochozoa</taxon>
        <taxon>Mollusca</taxon>
        <taxon>Gastropoda</taxon>
        <taxon>Heterobranchia</taxon>
        <taxon>Euthyneura</taxon>
        <taxon>Panpulmonata</taxon>
        <taxon>Hygrophila</taxon>
        <taxon>Lymnaeoidea</taxon>
        <taxon>Planorbidae</taxon>
        <taxon>Biomphalaria</taxon>
    </lineage>
</organism>
<dbReference type="PROSITE" id="PS50812">
    <property type="entry name" value="PWWP"/>
    <property type="match status" value="1"/>
</dbReference>
<feature type="domain" description="PWWP" evidence="9">
    <location>
        <begin position="88"/>
        <end position="149"/>
    </location>
</feature>
<dbReference type="PANTHER" id="PTHR11361:SF148">
    <property type="entry name" value="DNA MISMATCH REPAIR PROTEIN MSH6"/>
    <property type="match status" value="1"/>
</dbReference>
<protein>
    <recommendedName>
        <fullName evidence="6">DNA mismatch repair protein</fullName>
    </recommendedName>
</protein>
<dbReference type="Pfam" id="PF05192">
    <property type="entry name" value="MutS_III"/>
    <property type="match status" value="1"/>
</dbReference>
<evidence type="ECO:0000256" key="4">
    <source>
        <dbReference type="ARBA" id="ARBA00022840"/>
    </source>
</evidence>
<reference evidence="10" key="1">
    <citation type="journal article" date="2023" name="PLoS Negl. Trop. Dis.">
        <title>A genome sequence for Biomphalaria pfeifferi, the major vector snail for the human-infecting parasite Schistosoma mansoni.</title>
        <authorList>
            <person name="Bu L."/>
            <person name="Lu L."/>
            <person name="Laidemitt M.R."/>
            <person name="Zhang S.M."/>
            <person name="Mutuku M."/>
            <person name="Mkoji G."/>
            <person name="Steinauer M."/>
            <person name="Loker E.S."/>
        </authorList>
    </citation>
    <scope>NUCLEOTIDE SEQUENCE</scope>
    <source>
        <strain evidence="10">KasaAsao</strain>
    </source>
</reference>
<dbReference type="SMART" id="SM00534">
    <property type="entry name" value="MUTSac"/>
    <property type="match status" value="1"/>
</dbReference>
<dbReference type="GO" id="GO:0005524">
    <property type="term" value="F:ATP binding"/>
    <property type="evidence" value="ECO:0007669"/>
    <property type="project" value="UniProtKB-UniRule"/>
</dbReference>
<dbReference type="SUPFAM" id="SSF48334">
    <property type="entry name" value="DNA repair protein MutS, domain III"/>
    <property type="match status" value="1"/>
</dbReference>
<feature type="compositionally biased region" description="Polar residues" evidence="8">
    <location>
        <begin position="1"/>
        <end position="13"/>
    </location>
</feature>
<keyword evidence="2 6" id="KW-0547">Nucleotide-binding</keyword>
<dbReference type="SUPFAM" id="SSF55271">
    <property type="entry name" value="DNA repair protein MutS, domain I"/>
    <property type="match status" value="1"/>
</dbReference>
<sequence>MSKTPKGKQSNTLFAYFTKTPKEEKSSHSGDGKGHGHGLNGDVLSPRRSPNSDKTKKSGKETPENKYHIVSKNSTNKKDTNKFAAITLWDVVWAKLEGFPWWPSLVCNHPTQKTHFKGGKVPQVHVQFFDDPPSRAWIKEKNIKPFLGTSDASFQKGGQFYTLNNKIQNGAKEADKALVMEADERLKLVVELQPSSEEEDEEEEVEDKMDFDPDIFDDEMSDGEKKVVKENSHAEDKDKENSAKKQSPDKESTDNSETRTKSKRKAAKEAAIKNKRRKIVNSLSSDEDEEDEFKPVGSSDEEEDDDDVSTGEEEAEESSMEEASDPESPVKVSRKRKNNSTKATKSKARKVLDLSAATDKKTSPTISENTKSKLSMFSSAEASAGDDSSQRDVSSFPHLHLDFMQPDKIKDADKKLQSDPEYNPKTLYVPESFLNKQTPAMRQWWELKTHHFDTVIFFKVGKFYELYHMDAVTGVNELGLIYMKGEWAHSGFPEIAYNRYADALIQKGYKVARVEQTETPEMMSERCKTMGKAASKFDKVVKREVCQVSTQGTKTYNYLDGDTGDATSKYILAVCEKTENKEGSSSYGVCFIDTFIGTFHLGQFTDDRHLSRMRTLLAHYTPTQVLYERGRISAQTLQLFNANLTSALKEPLSPGKEFWESSKTLKTLAEEDYFQVDGGDVILPDVIKNMVSENDALGLTASESSDLALRSLGAIIWYLQYCLLDQELLSMRKFEEYKPKDNCDAPTNKRSSFDPKLRHMVLDGVTMANLDIVWNSTTQSLQGTLLERLNTCCTAFGKRLFHQWLCAPLCQPSAICDRLDAVDDLIQLPGVVEECVTLMKKLPDLERLLSRIHSLGSAGKSKNHPDGRAIFYEEVTYSKRKIEDFLTTIEGFRLGTKIVEKFSPSIATLKSKLLTKTVSVSSTGSQSGAHFPDITDDLNFFDTAFDHKKAKKDGVIVPSKGVDADYDQALDDIKSIEKELGDFLEAQKKVLNCRSLAYWGTAKNRFQIEVPESAWKNIPNSYELISSKKGAKRFRTSQINDLFRQLMDAEERKDACLKDIMRRIFHSFDERHKKWIAVVECLSVLDVLIALSNYSRAGEGDMCRPEFVLLDEETKPMLEIRDGRHPCVSRTFEGGDFIPNDTVIGAKDETDKDSDYSESQVVLVTGPNMGGKSTLMRQVGLIIIMAQMGCYVPASKCRLTPVDRIFTRLGASDRIMAGESTFYVELSETSAILRQATQHSLVLMDELGRGTATYDGTAIASAVVKELSEVIKCRSLFSTHYHSLVEHFKHDSNVRLGHMACMVENENDEDPSQETITFLYKFVRGACPKSYGFNAARLASIPEEVIKCAIQKSKKFESSVESNKMIRTVWKTTSSSDLLTLMKTVSLN</sequence>
<evidence type="ECO:0000256" key="2">
    <source>
        <dbReference type="ARBA" id="ARBA00022741"/>
    </source>
</evidence>
<dbReference type="GO" id="GO:0140664">
    <property type="term" value="F:ATP-dependent DNA damage sensor activity"/>
    <property type="evidence" value="ECO:0007669"/>
    <property type="project" value="InterPro"/>
</dbReference>
<dbReference type="Pfam" id="PF05188">
    <property type="entry name" value="MutS_II"/>
    <property type="match status" value="1"/>
</dbReference>
<feature type="compositionally biased region" description="Acidic residues" evidence="8">
    <location>
        <begin position="299"/>
        <end position="325"/>
    </location>
</feature>
<evidence type="ECO:0000256" key="1">
    <source>
        <dbReference type="ARBA" id="ARBA00006271"/>
    </source>
</evidence>
<evidence type="ECO:0000256" key="8">
    <source>
        <dbReference type="SAM" id="MobiDB-lite"/>
    </source>
</evidence>
<feature type="compositionally biased region" description="Basic and acidic residues" evidence="8">
    <location>
        <begin position="222"/>
        <end position="260"/>
    </location>
</feature>
<dbReference type="InterPro" id="IPR036678">
    <property type="entry name" value="MutS_con_dom_sf"/>
</dbReference>
<dbReference type="SUPFAM" id="SSF63748">
    <property type="entry name" value="Tudor/PWWP/MBT"/>
    <property type="match status" value="1"/>
</dbReference>
<comment type="function">
    <text evidence="6 7">Component of the post-replicative DNA mismatch repair system (MMR).</text>
</comment>
<feature type="region of interest" description="Disordered" evidence="8">
    <location>
        <begin position="190"/>
        <end position="371"/>
    </location>
</feature>
<evidence type="ECO:0000313" key="10">
    <source>
        <dbReference type="EMBL" id="KAK0066387.1"/>
    </source>
</evidence>
<gene>
    <name evidence="10" type="ORF">Bpfe_004508</name>
</gene>
<feature type="region of interest" description="Disordered" evidence="8">
    <location>
        <begin position="1"/>
        <end position="73"/>
    </location>
</feature>
<dbReference type="InterPro" id="IPR016151">
    <property type="entry name" value="DNA_mismatch_repair_MutS_N"/>
</dbReference>
<dbReference type="SUPFAM" id="SSF53150">
    <property type="entry name" value="DNA repair protein MutS, domain II"/>
    <property type="match status" value="1"/>
</dbReference>
<dbReference type="EMBL" id="JASAOG010000011">
    <property type="protein sequence ID" value="KAK0066387.1"/>
    <property type="molecule type" value="Genomic_DNA"/>
</dbReference>
<evidence type="ECO:0000256" key="3">
    <source>
        <dbReference type="ARBA" id="ARBA00022763"/>
    </source>
</evidence>
<dbReference type="Proteomes" id="UP001233172">
    <property type="component" value="Unassembled WGS sequence"/>
</dbReference>
<dbReference type="InterPro" id="IPR007695">
    <property type="entry name" value="DNA_mismatch_repair_MutS-lik_N"/>
</dbReference>
<dbReference type="SMART" id="SM00533">
    <property type="entry name" value="MUTSd"/>
    <property type="match status" value="1"/>
</dbReference>
<dbReference type="InterPro" id="IPR000313">
    <property type="entry name" value="PWWP_dom"/>
</dbReference>
<dbReference type="PROSITE" id="PS00486">
    <property type="entry name" value="DNA_MISMATCH_REPAIR_2"/>
    <property type="match status" value="1"/>
</dbReference>
<dbReference type="Gene3D" id="3.30.420.110">
    <property type="entry name" value="MutS, connector domain"/>
    <property type="match status" value="1"/>
</dbReference>
<dbReference type="Gene3D" id="1.10.1420.10">
    <property type="match status" value="2"/>
</dbReference>
<dbReference type="Gene3D" id="3.40.1170.10">
    <property type="entry name" value="DNA repair protein MutS, domain I"/>
    <property type="match status" value="1"/>
</dbReference>
<keyword evidence="5 6" id="KW-0238">DNA-binding</keyword>
<dbReference type="CDD" id="cd05837">
    <property type="entry name" value="PWWP_MSH6"/>
    <property type="match status" value="1"/>
</dbReference>
<keyword evidence="6 7" id="KW-0234">DNA repair</keyword>
<dbReference type="Gene3D" id="2.30.30.140">
    <property type="match status" value="1"/>
</dbReference>
<dbReference type="FunFam" id="3.30.420.110:FF:000004">
    <property type="entry name" value="DNA mismatch repair protein"/>
    <property type="match status" value="1"/>
</dbReference>
<keyword evidence="3 6" id="KW-0227">DNA damage</keyword>
<evidence type="ECO:0000256" key="5">
    <source>
        <dbReference type="ARBA" id="ARBA00023125"/>
    </source>
</evidence>
<dbReference type="GO" id="GO:0030983">
    <property type="term" value="F:mismatched DNA binding"/>
    <property type="evidence" value="ECO:0007669"/>
    <property type="project" value="UniProtKB-UniRule"/>
</dbReference>
<dbReference type="PIRSF" id="PIRSF037677">
    <property type="entry name" value="DNA_mis_repair_Msh6"/>
    <property type="match status" value="1"/>
</dbReference>
<dbReference type="Pfam" id="PF05190">
    <property type="entry name" value="MutS_IV"/>
    <property type="match status" value="1"/>
</dbReference>
<dbReference type="FunFam" id="3.40.1170.10:FF:000002">
    <property type="entry name" value="DNA mismatch repair protein"/>
    <property type="match status" value="1"/>
</dbReference>
<dbReference type="CDD" id="cd03286">
    <property type="entry name" value="ABC_MSH6_euk"/>
    <property type="match status" value="1"/>
</dbReference>
<feature type="compositionally biased region" description="Acidic residues" evidence="8">
    <location>
        <begin position="196"/>
        <end position="221"/>
    </location>
</feature>
<dbReference type="GO" id="GO:0006298">
    <property type="term" value="P:mismatch repair"/>
    <property type="evidence" value="ECO:0007669"/>
    <property type="project" value="InterPro"/>
</dbReference>
<dbReference type="InterPro" id="IPR045076">
    <property type="entry name" value="MutS"/>
</dbReference>
<dbReference type="Gene3D" id="3.40.50.300">
    <property type="entry name" value="P-loop containing nucleotide triphosphate hydrolases"/>
    <property type="match status" value="1"/>
</dbReference>
<name>A0AAD8C4M0_BIOPF</name>
<feature type="compositionally biased region" description="Basic and acidic residues" evidence="8">
    <location>
        <begin position="20"/>
        <end position="34"/>
    </location>
</feature>
<dbReference type="FunFam" id="3.40.50.300:FF:000645">
    <property type="entry name" value="DNA mismatch repair protein"/>
    <property type="match status" value="1"/>
</dbReference>
<dbReference type="InterPro" id="IPR000432">
    <property type="entry name" value="DNA_mismatch_repair_MutS_C"/>
</dbReference>
<proteinExistence type="inferred from homology"/>
<dbReference type="InterPro" id="IPR007860">
    <property type="entry name" value="DNA_mmatch_repair_MutS_con_dom"/>
</dbReference>
<feature type="compositionally biased region" description="Basic residues" evidence="8">
    <location>
        <begin position="332"/>
        <end position="349"/>
    </location>
</feature>
<evidence type="ECO:0000313" key="11">
    <source>
        <dbReference type="Proteomes" id="UP001233172"/>
    </source>
</evidence>